<evidence type="ECO:0000256" key="4">
    <source>
        <dbReference type="SAM" id="MobiDB-lite"/>
    </source>
</evidence>
<accession>A0AA46ZVQ4</accession>
<evidence type="ECO:0000256" key="3">
    <source>
        <dbReference type="ARBA" id="ARBA00022840"/>
    </source>
</evidence>
<dbReference type="SMART" id="SM00382">
    <property type="entry name" value="AAA"/>
    <property type="match status" value="1"/>
</dbReference>
<dbReference type="InterPro" id="IPR050221">
    <property type="entry name" value="26S_Proteasome_ATPase"/>
</dbReference>
<dbReference type="InterPro" id="IPR003593">
    <property type="entry name" value="AAA+_ATPase"/>
</dbReference>
<protein>
    <submittedName>
        <fullName evidence="6">AAA family ATPase</fullName>
    </submittedName>
</protein>
<comment type="similarity">
    <text evidence="1">Belongs to the AAA ATPase family.</text>
</comment>
<evidence type="ECO:0000256" key="2">
    <source>
        <dbReference type="ARBA" id="ARBA00022741"/>
    </source>
</evidence>
<evidence type="ECO:0000259" key="5">
    <source>
        <dbReference type="SMART" id="SM00382"/>
    </source>
</evidence>
<proteinExistence type="inferred from homology"/>
<keyword evidence="2" id="KW-0547">Nucleotide-binding</keyword>
<feature type="domain" description="AAA+ ATPase" evidence="5">
    <location>
        <begin position="137"/>
        <end position="269"/>
    </location>
</feature>
<dbReference type="GO" id="GO:0016887">
    <property type="term" value="F:ATP hydrolysis activity"/>
    <property type="evidence" value="ECO:0007669"/>
    <property type="project" value="InterPro"/>
</dbReference>
<dbReference type="InterPro" id="IPR027417">
    <property type="entry name" value="P-loop_NTPase"/>
</dbReference>
<keyword evidence="3" id="KW-0067">ATP-binding</keyword>
<dbReference type="EMBL" id="CP036495">
    <property type="protein sequence ID" value="UZA71710.1"/>
    <property type="molecule type" value="Genomic_DNA"/>
</dbReference>
<evidence type="ECO:0000256" key="1">
    <source>
        <dbReference type="ARBA" id="ARBA00006914"/>
    </source>
</evidence>
<dbReference type="GO" id="GO:0005524">
    <property type="term" value="F:ATP binding"/>
    <property type="evidence" value="ECO:0007669"/>
    <property type="project" value="UniProtKB-KW"/>
</dbReference>
<feature type="region of interest" description="Disordered" evidence="4">
    <location>
        <begin position="373"/>
        <end position="394"/>
    </location>
</feature>
<name>A0AA46ZVQ4_PSEVI</name>
<gene>
    <name evidence="6" type="ORF">EZZ81_27180</name>
</gene>
<evidence type="ECO:0000313" key="7">
    <source>
        <dbReference type="Proteomes" id="UP001163644"/>
    </source>
</evidence>
<dbReference type="SUPFAM" id="SSF52540">
    <property type="entry name" value="P-loop containing nucleoside triphosphate hydrolases"/>
    <property type="match status" value="1"/>
</dbReference>
<evidence type="ECO:0000313" key="6">
    <source>
        <dbReference type="EMBL" id="UZA71710.1"/>
    </source>
</evidence>
<dbReference type="CDD" id="cd19481">
    <property type="entry name" value="RecA-like_protease"/>
    <property type="match status" value="1"/>
</dbReference>
<dbReference type="RefSeq" id="WP_029241165.1">
    <property type="nucleotide sequence ID" value="NZ_CP036495.1"/>
</dbReference>
<sequence>MTMEDSSKVKSDLAQVARLALSEKTEDVRLFVARLVRQYRGSEPVLAEQLDNYLRTIAPSGSSAFMRRETPATKPVKDREGTSVPVDDESRLSLLKIFNDGPGYPAPLLSASIEQPLMQLLRERKQIKKLASLGLHPTKSSVFVGAPGVGKTITARWIAAQLGLPLLVLDLTAVMSSLLGKSGANIRAALDYAKRTPSVLFLDEIDAIAKRRSDESDIGELKRLVTVILQEVDEWPSTGLLLAATNHPELIDPALWRRFDMVIEFKAPDAKAIEAAVSRFLGPDASKFEKWMGLLSYIFQNQSFSDIERDIQRLRRTLALGDGTPQRLVEDLVTQKSSELGRVEQLEFALILDSQTSLSQRSIHEITGVSRDTIRKHRKAATEPASRSRKRTTA</sequence>
<dbReference type="AlphaFoldDB" id="A0AA46ZVQ4"/>
<dbReference type="Gene3D" id="3.40.50.300">
    <property type="entry name" value="P-loop containing nucleotide triphosphate hydrolases"/>
    <property type="match status" value="1"/>
</dbReference>
<dbReference type="PANTHER" id="PTHR23073">
    <property type="entry name" value="26S PROTEASOME REGULATORY SUBUNIT"/>
    <property type="match status" value="1"/>
</dbReference>
<reference evidence="6" key="1">
    <citation type="submission" date="2019-02" db="EMBL/GenBank/DDBJ databases">
        <authorList>
            <person name="Lutz S."/>
            <person name="Schori C."/>
            <person name="Ahrens C.H."/>
            <person name="Gueguen E."/>
        </authorList>
    </citation>
    <scope>NUCLEOTIDE SEQUENCE</scope>
    <source>
        <strain evidence="6">Psy35</strain>
    </source>
</reference>
<organism evidence="6 7">
    <name type="scientific">Pseudomonas viridiflava</name>
    <name type="common">Phytomonas viridiflava</name>
    <dbReference type="NCBI Taxonomy" id="33069"/>
    <lineage>
        <taxon>Bacteria</taxon>
        <taxon>Pseudomonadati</taxon>
        <taxon>Pseudomonadota</taxon>
        <taxon>Gammaproteobacteria</taxon>
        <taxon>Pseudomonadales</taxon>
        <taxon>Pseudomonadaceae</taxon>
        <taxon>Pseudomonas</taxon>
    </lineage>
</organism>
<dbReference type="Proteomes" id="UP001163644">
    <property type="component" value="Chromosome"/>
</dbReference>
<dbReference type="Pfam" id="PF00004">
    <property type="entry name" value="AAA"/>
    <property type="match status" value="1"/>
</dbReference>
<dbReference type="InterPro" id="IPR003959">
    <property type="entry name" value="ATPase_AAA_core"/>
</dbReference>